<organism evidence="2 3">
    <name type="scientific">Ruminiclostridium cellobioparum subsp. termitidis CT1112</name>
    <dbReference type="NCBI Taxonomy" id="1195236"/>
    <lineage>
        <taxon>Bacteria</taxon>
        <taxon>Bacillati</taxon>
        <taxon>Bacillota</taxon>
        <taxon>Clostridia</taxon>
        <taxon>Eubacteriales</taxon>
        <taxon>Oscillospiraceae</taxon>
        <taxon>Ruminiclostridium</taxon>
    </lineage>
</organism>
<dbReference type="eggNOG" id="ENOG503025U">
    <property type="taxonomic scope" value="Bacteria"/>
</dbReference>
<dbReference type="PROSITE" id="PS50075">
    <property type="entry name" value="CARRIER"/>
    <property type="match status" value="1"/>
</dbReference>
<keyword evidence="3" id="KW-1185">Reference proteome</keyword>
<comment type="caution">
    <text evidence="2">The sequence shown here is derived from an EMBL/GenBank/DDBJ whole genome shotgun (WGS) entry which is preliminary data.</text>
</comment>
<protein>
    <submittedName>
        <fullName evidence="2">Phosphopantetheine attachment site</fullName>
    </submittedName>
</protein>
<dbReference type="InterPro" id="IPR036736">
    <property type="entry name" value="ACP-like_sf"/>
</dbReference>
<dbReference type="STRING" id="1195236.CTER_1453"/>
<dbReference type="EMBL" id="AORV01000026">
    <property type="protein sequence ID" value="EMS72575.1"/>
    <property type="molecule type" value="Genomic_DNA"/>
</dbReference>
<dbReference type="InterPro" id="IPR009081">
    <property type="entry name" value="PP-bd_ACP"/>
</dbReference>
<evidence type="ECO:0000313" key="3">
    <source>
        <dbReference type="Proteomes" id="UP000014155"/>
    </source>
</evidence>
<proteinExistence type="predicted"/>
<dbReference type="Gene3D" id="1.10.1200.10">
    <property type="entry name" value="ACP-like"/>
    <property type="match status" value="1"/>
</dbReference>
<dbReference type="AlphaFoldDB" id="S0FK50"/>
<accession>S0FK50</accession>
<feature type="domain" description="Carrier" evidence="1">
    <location>
        <begin position="3"/>
        <end position="82"/>
    </location>
</feature>
<dbReference type="Pfam" id="PF00550">
    <property type="entry name" value="PP-binding"/>
    <property type="match status" value="1"/>
</dbReference>
<reference evidence="2 3" key="1">
    <citation type="journal article" date="2013" name="Genome Announc.">
        <title>Draft Genome Sequence of the Cellulolytic, Mesophilic, Anaerobic Bacterium Clostridium termitidis Strain CT1112 (DSM 5398).</title>
        <authorList>
            <person name="Lal S."/>
            <person name="Ramachandran U."/>
            <person name="Zhang X."/>
            <person name="Munir R."/>
            <person name="Sparling R."/>
            <person name="Levin D.B."/>
        </authorList>
    </citation>
    <scope>NUCLEOTIDE SEQUENCE [LARGE SCALE GENOMIC DNA]</scope>
    <source>
        <strain evidence="2 3">CT1112</strain>
    </source>
</reference>
<dbReference type="RefSeq" id="WP_004624824.1">
    <property type="nucleotide sequence ID" value="NZ_AORV01000026.1"/>
</dbReference>
<name>S0FK50_RUMCE</name>
<dbReference type="Proteomes" id="UP000014155">
    <property type="component" value="Unassembled WGS sequence"/>
</dbReference>
<evidence type="ECO:0000259" key="1">
    <source>
        <dbReference type="PROSITE" id="PS50075"/>
    </source>
</evidence>
<gene>
    <name evidence="2" type="ORF">CTER_1453</name>
</gene>
<dbReference type="SUPFAM" id="SSF47336">
    <property type="entry name" value="ACP-like"/>
    <property type="match status" value="1"/>
</dbReference>
<evidence type="ECO:0000313" key="2">
    <source>
        <dbReference type="EMBL" id="EMS72575.1"/>
    </source>
</evidence>
<dbReference type="PATRIC" id="fig|1195236.3.peg.1776"/>
<sequence>MKECVDEKLKQIIARNMRIGLSIDEIHDDSDLIGDFLFDSIQVLRLIADIEREFEMIVENEYLVIETLTKYSALREYIESKAC</sequence>